<accession>A0A7C0Y9S4</accession>
<protein>
    <recommendedName>
        <fullName evidence="2">LPS-assembly lipoprotein LptE</fullName>
    </recommendedName>
</protein>
<proteinExistence type="predicted"/>
<comment type="caution">
    <text evidence="1">The sequence shown here is derived from an EMBL/GenBank/DDBJ whole genome shotgun (WGS) entry which is preliminary data.</text>
</comment>
<name>A0A7C0Y9S4_9BACT</name>
<dbReference type="GO" id="GO:0043165">
    <property type="term" value="P:Gram-negative-bacterium-type cell outer membrane assembly"/>
    <property type="evidence" value="ECO:0007669"/>
    <property type="project" value="InterPro"/>
</dbReference>
<dbReference type="InterPro" id="IPR007485">
    <property type="entry name" value="LPS_assembly_LptE"/>
</dbReference>
<dbReference type="Gene3D" id="3.30.160.150">
    <property type="entry name" value="Lipoprotein like domain"/>
    <property type="match status" value="1"/>
</dbReference>
<dbReference type="Proteomes" id="UP000885690">
    <property type="component" value="Unassembled WGS sequence"/>
</dbReference>
<dbReference type="GO" id="GO:0019867">
    <property type="term" value="C:outer membrane"/>
    <property type="evidence" value="ECO:0007669"/>
    <property type="project" value="InterPro"/>
</dbReference>
<dbReference type="EMBL" id="DQWS01000213">
    <property type="protein sequence ID" value="HDD53536.1"/>
    <property type="molecule type" value="Genomic_DNA"/>
</dbReference>
<evidence type="ECO:0008006" key="2">
    <source>
        <dbReference type="Google" id="ProtNLM"/>
    </source>
</evidence>
<dbReference type="AlphaFoldDB" id="A0A7C0Y9S4"/>
<sequence length="184" mass="20459">MPSPAPKFCGPQEKALTKILTTLLVVITTLGCGYRLAGRGPNPAQVDLKGKSISIHILKNDTGEPDVEYIITTALISELIRTPQVQVVRRDKDADYILEGNVTKYHKEVLSMDYRGTAQYYRLVVTIKLRIQDPSSGKTIKLGSFSEDAEFHMASDVELSKAREREALKRISQELAQRLSASLL</sequence>
<evidence type="ECO:0000313" key="1">
    <source>
        <dbReference type="EMBL" id="HDD53536.1"/>
    </source>
</evidence>
<reference evidence="1" key="1">
    <citation type="journal article" date="2020" name="mSystems">
        <title>Genome- and Community-Level Interaction Insights into Carbon Utilization and Element Cycling Functions of Hydrothermarchaeota in Hydrothermal Sediment.</title>
        <authorList>
            <person name="Zhou Z."/>
            <person name="Liu Y."/>
            <person name="Xu W."/>
            <person name="Pan J."/>
            <person name="Luo Z.H."/>
            <person name="Li M."/>
        </authorList>
    </citation>
    <scope>NUCLEOTIDE SEQUENCE [LARGE SCALE GENOMIC DNA]</scope>
    <source>
        <strain evidence="1">HyVt-115</strain>
    </source>
</reference>
<gene>
    <name evidence="1" type="ORF">ENF32_05665</name>
</gene>
<dbReference type="Pfam" id="PF04390">
    <property type="entry name" value="LptE"/>
    <property type="match status" value="1"/>
</dbReference>
<dbReference type="PROSITE" id="PS51257">
    <property type="entry name" value="PROKAR_LIPOPROTEIN"/>
    <property type="match status" value="1"/>
</dbReference>
<organism evidence="1">
    <name type="scientific">Thermosulfidibacter takaii</name>
    <dbReference type="NCBI Taxonomy" id="412593"/>
    <lineage>
        <taxon>Bacteria</taxon>
        <taxon>Pseudomonadati</taxon>
        <taxon>Thermosulfidibacterota</taxon>
        <taxon>Thermosulfidibacteria</taxon>
        <taxon>Thermosulfidibacterales</taxon>
        <taxon>Thermosulfidibacteraceae</taxon>
    </lineage>
</organism>